<proteinExistence type="predicted"/>
<name>I2CBV2_BACAY</name>
<accession>I2CBV2</accession>
<gene>
    <name evidence="2" type="ORF">MUS_4293</name>
</gene>
<sequence>MVHKKTPFLCCTKKGGGWFHIGRVHKKKAADFAAAVVFMIAASGVFDGSHLNQ</sequence>
<dbReference type="HOGENOM" id="CLU_3058151_0_0_9"/>
<keyword evidence="1" id="KW-0472">Membrane</keyword>
<keyword evidence="1" id="KW-1133">Transmembrane helix</keyword>
<organism evidence="2 3">
    <name type="scientific">Bacillus amyloliquefaciens (strain Y2)</name>
    <name type="common">Bacillus amyloliquefaciens subsp. plantarum (strain B9601-Y2)</name>
    <dbReference type="NCBI Taxonomy" id="1155777"/>
    <lineage>
        <taxon>Bacteria</taxon>
        <taxon>Bacillati</taxon>
        <taxon>Bacillota</taxon>
        <taxon>Bacilli</taxon>
        <taxon>Bacillales</taxon>
        <taxon>Bacillaceae</taxon>
        <taxon>Bacillus</taxon>
        <taxon>Bacillus amyloliquefaciens group</taxon>
    </lineage>
</organism>
<keyword evidence="1" id="KW-0812">Transmembrane</keyword>
<dbReference type="Proteomes" id="UP000002878">
    <property type="component" value="Chromosome"/>
</dbReference>
<dbReference type="KEGG" id="bqy:MUS_4293"/>
<evidence type="ECO:0000313" key="2">
    <source>
        <dbReference type="EMBL" id="AFJ64126.1"/>
    </source>
</evidence>
<reference evidence="2 3" key="1">
    <citation type="journal article" date="2012" name="J. Biotechnol.">
        <title>Genome sequence of the plant growth promoting strain Bacillus amyloliquefaciens subsp. plantarum B9601-Y2 and expression of mersacidin and other secondary metabolites.</title>
        <authorList>
            <person name="He P."/>
            <person name="Hao K."/>
            <person name="Blom J."/>
            <person name="Ruckert C."/>
            <person name="Vater J."/>
            <person name="Mao Z."/>
            <person name="Wu Y."/>
            <person name="Hou M."/>
            <person name="He P."/>
            <person name="He Y."/>
            <person name="Borriss R."/>
        </authorList>
    </citation>
    <scope>NUCLEOTIDE SEQUENCE [LARGE SCALE GENOMIC DNA]</scope>
    <source>
        <strain evidence="2">Y2</strain>
    </source>
</reference>
<dbReference type="AlphaFoldDB" id="I2CBV2"/>
<feature type="transmembrane region" description="Helical" evidence="1">
    <location>
        <begin position="29"/>
        <end position="46"/>
    </location>
</feature>
<evidence type="ECO:0000256" key="1">
    <source>
        <dbReference type="SAM" id="Phobius"/>
    </source>
</evidence>
<evidence type="ECO:0000313" key="3">
    <source>
        <dbReference type="Proteomes" id="UP000002878"/>
    </source>
</evidence>
<dbReference type="PATRIC" id="fig|1126211.3.peg.4080"/>
<dbReference type="EMBL" id="CP003332">
    <property type="protein sequence ID" value="AFJ64126.1"/>
    <property type="molecule type" value="Genomic_DNA"/>
</dbReference>
<protein>
    <submittedName>
        <fullName evidence="2">Uncharacterized protein</fullName>
    </submittedName>
</protein>